<dbReference type="Pfam" id="PF00534">
    <property type="entry name" value="Glycos_transf_1"/>
    <property type="match status" value="1"/>
</dbReference>
<keyword evidence="2" id="KW-0808">Transferase</keyword>
<evidence type="ECO:0000313" key="3">
    <source>
        <dbReference type="Proteomes" id="UP000199060"/>
    </source>
</evidence>
<dbReference type="PANTHER" id="PTHR12526">
    <property type="entry name" value="GLYCOSYLTRANSFERASE"/>
    <property type="match status" value="1"/>
</dbReference>
<feature type="domain" description="Glycosyl transferase family 1" evidence="1">
    <location>
        <begin position="195"/>
        <end position="346"/>
    </location>
</feature>
<organism evidence="2 3">
    <name type="scientific">Algoriphagus faecimaris</name>
    <dbReference type="NCBI Taxonomy" id="686796"/>
    <lineage>
        <taxon>Bacteria</taxon>
        <taxon>Pseudomonadati</taxon>
        <taxon>Bacteroidota</taxon>
        <taxon>Cytophagia</taxon>
        <taxon>Cytophagales</taxon>
        <taxon>Cyclobacteriaceae</taxon>
        <taxon>Algoriphagus</taxon>
    </lineage>
</organism>
<sequence length="369" mass="42171">MTHVEHKQVNGKYFAYGPYVKEMNLWFRYVSEVVVIAPLSLDQAIDPIDLPYDHSRINFIPVSSFDLLAWKSKFKSTFLIPSIFLKIIKEMKAADHIHLRCPGNMGLLGCLAQVFFPRKPKTAKYAGNWDPKSKQPATYRLQQWILANRFLTKNMQVLVYGDWDAANPNLKPFFTATYKNNEIQPTIPRELNFPLKFIFVGSLVKGKNPIISCKALKLLQDEGIPSELHLYGEGPEREIIERFIADNSLHEKIILHGNVNSSDLKKAYLESHFLLFASKSEGWPKAVAEAMFWGCLPITTRVSCVPEMVDQGKRGLLIDSDPVQIIGGVKALIKNPEDYRKKVEKAMTWSRAFTLERFQSEIKNLLIRG</sequence>
<dbReference type="Proteomes" id="UP000199060">
    <property type="component" value="Unassembled WGS sequence"/>
</dbReference>
<keyword evidence="3" id="KW-1185">Reference proteome</keyword>
<proteinExistence type="predicted"/>
<gene>
    <name evidence="2" type="ORF">SAMN04488104_100766</name>
</gene>
<dbReference type="GO" id="GO:0016757">
    <property type="term" value="F:glycosyltransferase activity"/>
    <property type="evidence" value="ECO:0007669"/>
    <property type="project" value="InterPro"/>
</dbReference>
<accession>A0A1G6PUU5</accession>
<reference evidence="3" key="1">
    <citation type="submission" date="2016-10" db="EMBL/GenBank/DDBJ databases">
        <authorList>
            <person name="Varghese N."/>
            <person name="Submissions S."/>
        </authorList>
    </citation>
    <scope>NUCLEOTIDE SEQUENCE [LARGE SCALE GENOMIC DNA]</scope>
    <source>
        <strain evidence="3">DSM 23095</strain>
    </source>
</reference>
<evidence type="ECO:0000313" key="2">
    <source>
        <dbReference type="EMBL" id="SDC83990.1"/>
    </source>
</evidence>
<dbReference type="SUPFAM" id="SSF53756">
    <property type="entry name" value="UDP-Glycosyltransferase/glycogen phosphorylase"/>
    <property type="match status" value="1"/>
</dbReference>
<dbReference type="AlphaFoldDB" id="A0A1G6PUU5"/>
<dbReference type="CDD" id="cd03801">
    <property type="entry name" value="GT4_PimA-like"/>
    <property type="match status" value="1"/>
</dbReference>
<evidence type="ECO:0000259" key="1">
    <source>
        <dbReference type="Pfam" id="PF00534"/>
    </source>
</evidence>
<dbReference type="STRING" id="686796.SAMN04488104_100766"/>
<dbReference type="EMBL" id="FNAC01000007">
    <property type="protein sequence ID" value="SDC83990.1"/>
    <property type="molecule type" value="Genomic_DNA"/>
</dbReference>
<name>A0A1G6PUU5_9BACT</name>
<protein>
    <submittedName>
        <fullName evidence="2">Glycosyltransferase involved in cell wall bisynthesis</fullName>
    </submittedName>
</protein>
<dbReference type="Gene3D" id="3.40.50.2000">
    <property type="entry name" value="Glycogen Phosphorylase B"/>
    <property type="match status" value="2"/>
</dbReference>
<dbReference type="InterPro" id="IPR001296">
    <property type="entry name" value="Glyco_trans_1"/>
</dbReference>